<feature type="domain" description="Major facilitator superfamily (MFS) profile" evidence="6">
    <location>
        <begin position="1"/>
        <end position="294"/>
    </location>
</feature>
<feature type="transmembrane region" description="Helical" evidence="5">
    <location>
        <begin position="245"/>
        <end position="264"/>
    </location>
</feature>
<feature type="transmembrane region" description="Helical" evidence="5">
    <location>
        <begin position="161"/>
        <end position="183"/>
    </location>
</feature>
<name>A0ABW9QSA4_9ACTN</name>
<evidence type="ECO:0000313" key="8">
    <source>
        <dbReference type="Proteomes" id="UP000437736"/>
    </source>
</evidence>
<dbReference type="InterPro" id="IPR011701">
    <property type="entry name" value="MFS"/>
</dbReference>
<feature type="transmembrane region" description="Helical" evidence="5">
    <location>
        <begin position="79"/>
        <end position="103"/>
    </location>
</feature>
<evidence type="ECO:0000313" key="7">
    <source>
        <dbReference type="EMBL" id="MST32521.1"/>
    </source>
</evidence>
<feature type="transmembrane region" description="Helical" evidence="5">
    <location>
        <begin position="109"/>
        <end position="129"/>
    </location>
</feature>
<accession>A0ABW9QSA4</accession>
<protein>
    <submittedName>
        <fullName evidence="7">MFS transporter</fullName>
    </submittedName>
</protein>
<dbReference type="InterPro" id="IPR020846">
    <property type="entry name" value="MFS_dom"/>
</dbReference>
<proteinExistence type="predicted"/>
<evidence type="ECO:0000259" key="6">
    <source>
        <dbReference type="PROSITE" id="PS50850"/>
    </source>
</evidence>
<reference evidence="7 8" key="1">
    <citation type="submission" date="2019-11" db="EMBL/GenBank/DDBJ databases">
        <title>Acidiferrimicrobium australis gen. nov., sp. nov., an acidophilic and obligately heterotrophic, member of the Actinobacteria that catalyses dissimilatory oxido- reduction of iron isolated from metal-rich acidic water in Chile.</title>
        <authorList>
            <person name="Gonzalez D."/>
            <person name="Huber K."/>
            <person name="Hedrich S."/>
            <person name="Rojas-Villalobos C."/>
            <person name="Quatrini R."/>
            <person name="Dinamarca M.A."/>
            <person name="Schwarz A."/>
            <person name="Canales C."/>
            <person name="Nancucheo I."/>
        </authorList>
    </citation>
    <scope>NUCLEOTIDE SEQUENCE [LARGE SCALE GENOMIC DNA]</scope>
    <source>
        <strain evidence="7 8">USS-CCA1</strain>
    </source>
</reference>
<feature type="transmembrane region" description="Helical" evidence="5">
    <location>
        <begin position="46"/>
        <end position="67"/>
    </location>
</feature>
<evidence type="ECO:0000256" key="1">
    <source>
        <dbReference type="ARBA" id="ARBA00004651"/>
    </source>
</evidence>
<dbReference type="Proteomes" id="UP000437736">
    <property type="component" value="Unassembled WGS sequence"/>
</dbReference>
<dbReference type="PANTHER" id="PTHR42910">
    <property type="entry name" value="TRANSPORTER SCO4007-RELATED"/>
    <property type="match status" value="1"/>
</dbReference>
<dbReference type="PROSITE" id="PS50850">
    <property type="entry name" value="MFS"/>
    <property type="match status" value="1"/>
</dbReference>
<evidence type="ECO:0000256" key="4">
    <source>
        <dbReference type="ARBA" id="ARBA00023136"/>
    </source>
</evidence>
<feature type="transmembrane region" description="Helical" evidence="5">
    <location>
        <begin position="220"/>
        <end position="239"/>
    </location>
</feature>
<evidence type="ECO:0000256" key="3">
    <source>
        <dbReference type="ARBA" id="ARBA00022989"/>
    </source>
</evidence>
<organism evidence="7 8">
    <name type="scientific">Acidiferrimicrobium australe</name>
    <dbReference type="NCBI Taxonomy" id="2664430"/>
    <lineage>
        <taxon>Bacteria</taxon>
        <taxon>Bacillati</taxon>
        <taxon>Actinomycetota</taxon>
        <taxon>Acidimicrobiia</taxon>
        <taxon>Acidimicrobiales</taxon>
        <taxon>Acidimicrobiaceae</taxon>
        <taxon>Acidiferrimicrobium</taxon>
    </lineage>
</organism>
<keyword evidence="2 5" id="KW-0812">Transmembrane</keyword>
<comment type="caution">
    <text evidence="7">The sequence shown here is derived from an EMBL/GenBank/DDBJ whole genome shotgun (WGS) entry which is preliminary data.</text>
</comment>
<feature type="transmembrane region" description="Helical" evidence="5">
    <location>
        <begin position="189"/>
        <end position="208"/>
    </location>
</feature>
<dbReference type="EMBL" id="WJHE01000317">
    <property type="protein sequence ID" value="MST32521.1"/>
    <property type="molecule type" value="Genomic_DNA"/>
</dbReference>
<dbReference type="PANTHER" id="PTHR42910:SF1">
    <property type="entry name" value="MAJOR FACILITATOR SUPERFAMILY (MFS) PROFILE DOMAIN-CONTAINING PROTEIN"/>
    <property type="match status" value="1"/>
</dbReference>
<feature type="non-terminal residue" evidence="7">
    <location>
        <position position="1"/>
    </location>
</feature>
<dbReference type="Pfam" id="PF07690">
    <property type="entry name" value="MFS_1"/>
    <property type="match status" value="1"/>
</dbReference>
<dbReference type="SUPFAM" id="SSF103473">
    <property type="entry name" value="MFS general substrate transporter"/>
    <property type="match status" value="1"/>
</dbReference>
<dbReference type="InterPro" id="IPR036259">
    <property type="entry name" value="MFS_trans_sf"/>
</dbReference>
<keyword evidence="8" id="KW-1185">Reference proteome</keyword>
<dbReference type="Gene3D" id="1.20.1250.20">
    <property type="entry name" value="MFS general substrate transporter like domains"/>
    <property type="match status" value="1"/>
</dbReference>
<sequence length="294" mass="29849">VGYAVGLGLLVPAGDMLDRRRLVPAVLGLTALALVGSAAAPSIGVLIALAALVGAGSVAAQILVPLAASLASDQDRGRVVGTVMSGLLVGILLARTASGIVAGASSWRVVYVVAAAIVVGLAAVLAVALPREAPRPRLAYPALLRSIGTLWRAEPLLRRRAALGGLGFAAFSVFWTTMAFLLAGPPYHYSDTVIGLFGLVGAAGALCANAAGRLADRGHAPAATLGFSAAIAVSFLPIWFGRHSLAALIVGIVVLDIGVQGLHVTNQSLIYRLSAEARSRINAAYMVCYFVGGA</sequence>
<evidence type="ECO:0000256" key="2">
    <source>
        <dbReference type="ARBA" id="ARBA00022692"/>
    </source>
</evidence>
<feature type="transmembrane region" description="Helical" evidence="5">
    <location>
        <begin position="22"/>
        <end position="40"/>
    </location>
</feature>
<evidence type="ECO:0000256" key="5">
    <source>
        <dbReference type="SAM" id="Phobius"/>
    </source>
</evidence>
<dbReference type="CDD" id="cd17324">
    <property type="entry name" value="MFS_NepI_like"/>
    <property type="match status" value="1"/>
</dbReference>
<keyword evidence="3 5" id="KW-1133">Transmembrane helix</keyword>
<keyword evidence="4 5" id="KW-0472">Membrane</keyword>
<gene>
    <name evidence="7" type="ORF">GHK86_07270</name>
</gene>
<comment type="subcellular location">
    <subcellularLocation>
        <location evidence="1">Cell membrane</location>
        <topology evidence="1">Multi-pass membrane protein</topology>
    </subcellularLocation>
</comment>
<feature type="non-terminal residue" evidence="7">
    <location>
        <position position="294"/>
    </location>
</feature>